<dbReference type="PANTHER" id="PTHR32322:SF2">
    <property type="entry name" value="EAMA DOMAIN-CONTAINING PROTEIN"/>
    <property type="match status" value="1"/>
</dbReference>
<evidence type="ECO:0000256" key="6">
    <source>
        <dbReference type="SAM" id="Phobius"/>
    </source>
</evidence>
<feature type="transmembrane region" description="Helical" evidence="6">
    <location>
        <begin position="238"/>
        <end position="257"/>
    </location>
</feature>
<evidence type="ECO:0000256" key="5">
    <source>
        <dbReference type="ARBA" id="ARBA00023136"/>
    </source>
</evidence>
<keyword evidence="4 6" id="KW-1133">Transmembrane helix</keyword>
<dbReference type="PANTHER" id="PTHR32322">
    <property type="entry name" value="INNER MEMBRANE TRANSPORTER"/>
    <property type="match status" value="1"/>
</dbReference>
<evidence type="ECO:0000256" key="3">
    <source>
        <dbReference type="ARBA" id="ARBA00022692"/>
    </source>
</evidence>
<dbReference type="SUPFAM" id="SSF103481">
    <property type="entry name" value="Multidrug resistance efflux transporter EmrE"/>
    <property type="match status" value="2"/>
</dbReference>
<evidence type="ECO:0000259" key="7">
    <source>
        <dbReference type="Pfam" id="PF00892"/>
    </source>
</evidence>
<comment type="caution">
    <text evidence="8">The sequence shown here is derived from an EMBL/GenBank/DDBJ whole genome shotgun (WGS) entry which is preliminary data.</text>
</comment>
<reference evidence="8 9" key="1">
    <citation type="submission" date="2017-08" db="EMBL/GenBank/DDBJ databases">
        <title>Infants hospitalized years apart are colonized by the same room-sourced microbial strains.</title>
        <authorList>
            <person name="Brooks B."/>
            <person name="Olm M.R."/>
            <person name="Firek B.A."/>
            <person name="Baker R."/>
            <person name="Thomas B.C."/>
            <person name="Morowitz M.J."/>
            <person name="Banfield J.F."/>
        </authorList>
    </citation>
    <scope>NUCLEOTIDE SEQUENCE [LARGE SCALE GENOMIC DNA]</scope>
    <source>
        <strain evidence="8">S2_018_000_R2_104</strain>
    </source>
</reference>
<name>A0A2W4ZYV4_9BACT</name>
<feature type="domain" description="EamA" evidence="7">
    <location>
        <begin position="8"/>
        <end position="133"/>
    </location>
</feature>
<dbReference type="EMBL" id="QFNK01000107">
    <property type="protein sequence ID" value="PZO86576.1"/>
    <property type="molecule type" value="Genomic_DNA"/>
</dbReference>
<evidence type="ECO:0000256" key="2">
    <source>
        <dbReference type="ARBA" id="ARBA00007362"/>
    </source>
</evidence>
<proteinExistence type="inferred from homology"/>
<evidence type="ECO:0000256" key="4">
    <source>
        <dbReference type="ARBA" id="ARBA00022989"/>
    </source>
</evidence>
<feature type="transmembrane region" description="Helical" evidence="6">
    <location>
        <begin position="205"/>
        <end position="226"/>
    </location>
</feature>
<organism evidence="8 9">
    <name type="scientific">Micavibrio aeruginosavorus</name>
    <dbReference type="NCBI Taxonomy" id="349221"/>
    <lineage>
        <taxon>Bacteria</taxon>
        <taxon>Pseudomonadati</taxon>
        <taxon>Bdellovibrionota</taxon>
        <taxon>Bdellovibrionia</taxon>
        <taxon>Bdellovibrionales</taxon>
        <taxon>Pseudobdellovibrionaceae</taxon>
        <taxon>Micavibrio</taxon>
    </lineage>
</organism>
<protein>
    <submittedName>
        <fullName evidence="8">EamA family transporter</fullName>
    </submittedName>
</protein>
<comment type="similarity">
    <text evidence="2">Belongs to the EamA transporter family.</text>
</comment>
<dbReference type="GO" id="GO:0016020">
    <property type="term" value="C:membrane"/>
    <property type="evidence" value="ECO:0007669"/>
    <property type="project" value="UniProtKB-SubCell"/>
</dbReference>
<feature type="transmembrane region" description="Helical" evidence="6">
    <location>
        <begin position="64"/>
        <end position="83"/>
    </location>
</feature>
<keyword evidence="3 6" id="KW-0812">Transmembrane</keyword>
<sequence>MSLSRKDYLALLGILVLWAGNVIAIKLAVTETEPLIAATLRFMCAGLLFLPFVKWPDRKTLSTIFQISMLMNVLHIGTLFVALSMLDAASVGILLQVQVIFATILGMVFFKETIRWRTWSGIGIAALGVVIMLGEPDLASNPLGVGIMLFSTFVLSLSYVKMKHLQRVHPATYICLISLFAAPFTFAASLFVSPQGWVELPSVNWPLFGSMLAYQSIIISLTHIAWQRLMHKGDVGKVTAFTLLAPFFTIILSVLFLGEHIEMPVIIGGIVTMIGVGIITLRRIQKGIA</sequence>
<dbReference type="InterPro" id="IPR037185">
    <property type="entry name" value="EmrE-like"/>
</dbReference>
<feature type="transmembrane region" description="Helical" evidence="6">
    <location>
        <begin position="34"/>
        <end position="52"/>
    </location>
</feature>
<feature type="transmembrane region" description="Helical" evidence="6">
    <location>
        <begin position="263"/>
        <end position="281"/>
    </location>
</feature>
<feature type="transmembrane region" description="Helical" evidence="6">
    <location>
        <begin position="89"/>
        <end position="109"/>
    </location>
</feature>
<accession>A0A2W4ZYV4</accession>
<evidence type="ECO:0000256" key="1">
    <source>
        <dbReference type="ARBA" id="ARBA00004141"/>
    </source>
</evidence>
<feature type="transmembrane region" description="Helical" evidence="6">
    <location>
        <begin position="172"/>
        <end position="193"/>
    </location>
</feature>
<feature type="transmembrane region" description="Helical" evidence="6">
    <location>
        <begin position="140"/>
        <end position="160"/>
    </location>
</feature>
<comment type="subcellular location">
    <subcellularLocation>
        <location evidence="1">Membrane</location>
        <topology evidence="1">Multi-pass membrane protein</topology>
    </subcellularLocation>
</comment>
<dbReference type="Gene3D" id="1.10.3730.20">
    <property type="match status" value="1"/>
</dbReference>
<gene>
    <name evidence="8" type="ORF">DI626_06145</name>
</gene>
<feature type="domain" description="EamA" evidence="7">
    <location>
        <begin position="143"/>
        <end position="280"/>
    </location>
</feature>
<dbReference type="InterPro" id="IPR000620">
    <property type="entry name" value="EamA_dom"/>
</dbReference>
<feature type="transmembrane region" description="Helical" evidence="6">
    <location>
        <begin position="116"/>
        <end position="134"/>
    </location>
</feature>
<dbReference type="InterPro" id="IPR050638">
    <property type="entry name" value="AA-Vitamin_Transporters"/>
</dbReference>
<dbReference type="Proteomes" id="UP000249557">
    <property type="component" value="Unassembled WGS sequence"/>
</dbReference>
<keyword evidence="5 6" id="KW-0472">Membrane</keyword>
<dbReference type="Pfam" id="PF00892">
    <property type="entry name" value="EamA"/>
    <property type="match status" value="2"/>
</dbReference>
<evidence type="ECO:0000313" key="9">
    <source>
        <dbReference type="Proteomes" id="UP000249557"/>
    </source>
</evidence>
<evidence type="ECO:0000313" key="8">
    <source>
        <dbReference type="EMBL" id="PZO86576.1"/>
    </source>
</evidence>
<dbReference type="AlphaFoldDB" id="A0A2W4ZYV4"/>